<dbReference type="SUPFAM" id="SSF47769">
    <property type="entry name" value="SAM/Pointed domain"/>
    <property type="match status" value="1"/>
</dbReference>
<dbReference type="AlphaFoldDB" id="X6MQF4"/>
<dbReference type="Proteomes" id="UP000023152">
    <property type="component" value="Unassembled WGS sequence"/>
</dbReference>
<protein>
    <submittedName>
        <fullName evidence="4">Variable membrane protein</fullName>
    </submittedName>
</protein>
<proteinExistence type="predicted"/>
<keyword evidence="2" id="KW-0812">Transmembrane</keyword>
<dbReference type="EMBL" id="ASPP01018454">
    <property type="protein sequence ID" value="ETO16238.1"/>
    <property type="molecule type" value="Genomic_DNA"/>
</dbReference>
<feature type="transmembrane region" description="Helical" evidence="2">
    <location>
        <begin position="296"/>
        <end position="315"/>
    </location>
</feature>
<keyword evidence="5" id="KW-1185">Reference proteome</keyword>
<feature type="domain" description="SAM" evidence="3">
    <location>
        <begin position="11"/>
        <end position="62"/>
    </location>
</feature>
<evidence type="ECO:0000313" key="4">
    <source>
        <dbReference type="EMBL" id="ETO16238.1"/>
    </source>
</evidence>
<sequence>MNEITRHPKQWSVVDVCKFLGDSNESGGVGLPNDVVNIFKDEFITGEALLQLSQEDLRSMGVKMGPTKLILSHIKQAVEKFEAKQKQQQIETQKEIQEIETVNPTDIPNVHENAKESTEVSPSTVPSAESNTVTQVQIKIEENVETNSRNDENTSTTLEQPSSENAQIQSALPDLNIATVANKDVNEASTESKEKQEEQNVVSTDDNKANEAIASVEHTNNSNTLELENTSALPREELESLKSKLFDDRVPNEETSEPTTNAVNKDAFQFIEAVEEQKKKQQTLEVTGLELDNNTFVFFSIAILMCVCVCVYAQMKW</sequence>
<evidence type="ECO:0000256" key="1">
    <source>
        <dbReference type="SAM" id="MobiDB-lite"/>
    </source>
</evidence>
<organism evidence="4 5">
    <name type="scientific">Reticulomyxa filosa</name>
    <dbReference type="NCBI Taxonomy" id="46433"/>
    <lineage>
        <taxon>Eukaryota</taxon>
        <taxon>Sar</taxon>
        <taxon>Rhizaria</taxon>
        <taxon>Retaria</taxon>
        <taxon>Foraminifera</taxon>
        <taxon>Monothalamids</taxon>
        <taxon>Reticulomyxidae</taxon>
        <taxon>Reticulomyxa</taxon>
    </lineage>
</organism>
<keyword evidence="2" id="KW-0472">Membrane</keyword>
<dbReference type="SMART" id="SM00454">
    <property type="entry name" value="SAM"/>
    <property type="match status" value="1"/>
</dbReference>
<evidence type="ECO:0000256" key="2">
    <source>
        <dbReference type="SAM" id="Phobius"/>
    </source>
</evidence>
<feature type="compositionally biased region" description="Polar residues" evidence="1">
    <location>
        <begin position="153"/>
        <end position="166"/>
    </location>
</feature>
<dbReference type="InterPro" id="IPR001660">
    <property type="entry name" value="SAM"/>
</dbReference>
<dbReference type="Pfam" id="PF00536">
    <property type="entry name" value="SAM_1"/>
    <property type="match status" value="1"/>
</dbReference>
<dbReference type="OrthoDB" id="76949at2759"/>
<feature type="compositionally biased region" description="Basic and acidic residues" evidence="1">
    <location>
        <begin position="185"/>
        <end position="198"/>
    </location>
</feature>
<dbReference type="PROSITE" id="PS50105">
    <property type="entry name" value="SAM_DOMAIN"/>
    <property type="match status" value="1"/>
</dbReference>
<reference evidence="4 5" key="1">
    <citation type="journal article" date="2013" name="Curr. Biol.">
        <title>The Genome of the Foraminiferan Reticulomyxa filosa.</title>
        <authorList>
            <person name="Glockner G."/>
            <person name="Hulsmann N."/>
            <person name="Schleicher M."/>
            <person name="Noegel A.A."/>
            <person name="Eichinger L."/>
            <person name="Gallinger C."/>
            <person name="Pawlowski J."/>
            <person name="Sierra R."/>
            <person name="Euteneuer U."/>
            <person name="Pillet L."/>
            <person name="Moustafa A."/>
            <person name="Platzer M."/>
            <person name="Groth M."/>
            <person name="Szafranski K."/>
            <person name="Schliwa M."/>
        </authorList>
    </citation>
    <scope>NUCLEOTIDE SEQUENCE [LARGE SCALE GENOMIC DNA]</scope>
</reference>
<evidence type="ECO:0000313" key="5">
    <source>
        <dbReference type="Proteomes" id="UP000023152"/>
    </source>
</evidence>
<feature type="region of interest" description="Disordered" evidence="1">
    <location>
        <begin position="185"/>
        <end position="204"/>
    </location>
</feature>
<name>X6MQF4_RETFI</name>
<evidence type="ECO:0000259" key="3">
    <source>
        <dbReference type="PROSITE" id="PS50105"/>
    </source>
</evidence>
<comment type="caution">
    <text evidence="4">The sequence shown here is derived from an EMBL/GenBank/DDBJ whole genome shotgun (WGS) entry which is preliminary data.</text>
</comment>
<dbReference type="InterPro" id="IPR013761">
    <property type="entry name" value="SAM/pointed_sf"/>
</dbReference>
<dbReference type="Gene3D" id="1.10.150.50">
    <property type="entry name" value="Transcription Factor, Ets-1"/>
    <property type="match status" value="1"/>
</dbReference>
<feature type="compositionally biased region" description="Polar residues" evidence="1">
    <location>
        <begin position="119"/>
        <end position="137"/>
    </location>
</feature>
<keyword evidence="2" id="KW-1133">Transmembrane helix</keyword>
<accession>X6MQF4</accession>
<feature type="region of interest" description="Disordered" evidence="1">
    <location>
        <begin position="99"/>
        <end position="166"/>
    </location>
</feature>
<gene>
    <name evidence="4" type="ORF">RFI_21115</name>
</gene>